<feature type="domain" description="FACT complex subunit SPT16 N-terminal lobe" evidence="12">
    <location>
        <begin position="1"/>
        <end position="147"/>
    </location>
</feature>
<keyword evidence="7 10" id="KW-0804">Transcription</keyword>
<accession>A0A914DDM7</accession>
<dbReference type="Pfam" id="PF00557">
    <property type="entry name" value="Peptidase_M24"/>
    <property type="match status" value="2"/>
</dbReference>
<evidence type="ECO:0000256" key="3">
    <source>
        <dbReference type="ARBA" id="ARBA00022705"/>
    </source>
</evidence>
<dbReference type="WBParaSite" id="ACRNAN_scaffold2334.g12218.t1">
    <property type="protein sequence ID" value="ACRNAN_scaffold2334.g12218.t1"/>
    <property type="gene ID" value="ACRNAN_scaffold2334.g12218"/>
</dbReference>
<keyword evidence="2 10" id="KW-0158">Chromosome</keyword>
<dbReference type="FunFam" id="2.30.29.150:FF:000003">
    <property type="entry name" value="FACT complex subunit SPT16"/>
    <property type="match status" value="1"/>
</dbReference>
<evidence type="ECO:0000256" key="9">
    <source>
        <dbReference type="ARBA" id="ARBA00023242"/>
    </source>
</evidence>
<dbReference type="AlphaFoldDB" id="A0A914DDM7"/>
<dbReference type="PANTHER" id="PTHR13980">
    <property type="entry name" value="CDC68 RELATED"/>
    <property type="match status" value="1"/>
</dbReference>
<dbReference type="Proteomes" id="UP000887540">
    <property type="component" value="Unplaced"/>
</dbReference>
<feature type="domain" description="Histone chaperone RTT106/FACT complex subunit SPT16-like middle" evidence="14">
    <location>
        <begin position="812"/>
        <end position="902"/>
    </location>
</feature>
<evidence type="ECO:0000256" key="10">
    <source>
        <dbReference type="RuleBase" id="RU367052"/>
    </source>
</evidence>
<dbReference type="FunFam" id="2.30.29.30:FF:000017">
    <property type="entry name" value="FACT complex subunit SPT16"/>
    <property type="match status" value="1"/>
</dbReference>
<dbReference type="InterPro" id="IPR048969">
    <property type="entry name" value="FACT_SPT16_C"/>
</dbReference>
<evidence type="ECO:0000256" key="5">
    <source>
        <dbReference type="ARBA" id="ARBA00023015"/>
    </source>
</evidence>
<dbReference type="GO" id="GO:0006281">
    <property type="term" value="P:DNA repair"/>
    <property type="evidence" value="ECO:0007669"/>
    <property type="project" value="UniProtKB-UniRule"/>
</dbReference>
<evidence type="ECO:0000256" key="4">
    <source>
        <dbReference type="ARBA" id="ARBA00022763"/>
    </source>
</evidence>
<dbReference type="InterPro" id="IPR000994">
    <property type="entry name" value="Pept_M24"/>
</dbReference>
<dbReference type="PANTHER" id="PTHR13980:SF15">
    <property type="entry name" value="FACT COMPLEX SUBUNIT SPT16"/>
    <property type="match status" value="1"/>
</dbReference>
<reference evidence="16" key="1">
    <citation type="submission" date="2022-11" db="UniProtKB">
        <authorList>
            <consortium name="WormBaseParasite"/>
        </authorList>
    </citation>
    <scope>IDENTIFICATION</scope>
</reference>
<evidence type="ECO:0000256" key="8">
    <source>
        <dbReference type="ARBA" id="ARBA00023204"/>
    </source>
</evidence>
<dbReference type="Gene3D" id="3.40.350.10">
    <property type="entry name" value="Creatinase/prolidase N-terminal domain"/>
    <property type="match status" value="1"/>
</dbReference>
<dbReference type="SMART" id="SM01287">
    <property type="entry name" value="Rtt106"/>
    <property type="match status" value="1"/>
</dbReference>
<dbReference type="Pfam" id="PF14826">
    <property type="entry name" value="FACT-Spt16_Nlob"/>
    <property type="match status" value="1"/>
</dbReference>
<dbReference type="Pfam" id="PF08644">
    <property type="entry name" value="SPT16"/>
    <property type="match status" value="1"/>
</dbReference>
<sequence>ENQNDENLSKANALIFLVGTTDGDASQYTKSNSFQVWLFNCHLADTLMIMTKKGIYFLGSAKKAQYFSTVESDEPSGIVPPFTILNRDKSDKDKANFDRLIAALRKEGNIYGHFAKDKQDSEFAKAWTTALKEDNLEYESVDISTSFARIFSTKLDKEIELMKKAGEASAAAWNHLKKKIVSIIDLEKKVRHNRLSEEIEKEMVSIQVQGSLHQPGYLEPCYTPIIQSGGQYALKFSAESNDKLVHYGTVVSLLGIRYQSYCSNISRTNDKLVHYGTVVSLLGIRYQSYCSNISRTLMVEPTQELEAAYEVLLDTQMAVIEALKPDKPISDAYQAGIDFLNKKKPDLMQYLVKNSFGFVTGLEFRESSLLINDKCKVVVKPNMTFVVALGLQNIPNKKAKDEQGKSASLFVSDTILVTEEKSNIILTEKGKSRLKSNVIRFKKDAEEKPKEVPELAGGRSKRSVVLQEQTRHKITSEDKRKERQQELAEELNQRARERLSIQPGASGARAAKKSNVSYKSREKFPDDDAEVKNLRIYVDKRQDSVIVPIFGVPVPFHISMIKNTSHSTEGDFTYLRVNFAHPGSNIGRDNLYFPNPLATFLKELTFRATNVKEQGENLAAAANLTTAFRLIKEMQKKFRTQEAEEREKEGAVKQDKLILSTNKANPKLKDLYVRPNIITKRVSGTLEAHVNGFRYTSLRGDKIDVLFNNIKHAVFQPCDNEMIILLHFHLKNPVLWGKKKYIDIQFYTEVGEITTDLNKYHHMQDRDDIQSEQMEREMRKKLNLAFQNFCDKVIRQTNEQVDFETPFNELSFFGVPYRSSCKLKPTSSCLINLTEWPPLVITLEEVELVHFERVGFAIKNFDMVFVFKDYTRKTQMIQSIPNTSLDSIKEWLNSCDIRYTEGIQSLNWVNIMKTITGDPEAFFENGGWNFLDTTSDEEKDQDEESEEEAYQPSDEESADEESDEDEDEESGEPTESESGSESLASDESEGKDWSDLEEEAATEDRRKAMEQYDDDRHKRKSKPSSKGPPPKKRK</sequence>
<keyword evidence="15" id="KW-1185">Reference proteome</keyword>
<evidence type="ECO:0000256" key="6">
    <source>
        <dbReference type="ARBA" id="ARBA00023054"/>
    </source>
</evidence>
<dbReference type="SMART" id="SM01285">
    <property type="entry name" value="FACT-Spt16_Nlob"/>
    <property type="match status" value="1"/>
</dbReference>
<dbReference type="InterPro" id="IPR013953">
    <property type="entry name" value="FACT_SPT16_M"/>
</dbReference>
<dbReference type="InterPro" id="IPR011993">
    <property type="entry name" value="PH-like_dom_sf"/>
</dbReference>
<evidence type="ECO:0000259" key="14">
    <source>
        <dbReference type="SMART" id="SM01287"/>
    </source>
</evidence>
<dbReference type="SUPFAM" id="SSF55920">
    <property type="entry name" value="Creatinase/aminopeptidase"/>
    <property type="match status" value="2"/>
</dbReference>
<dbReference type="Gene3D" id="3.90.230.10">
    <property type="entry name" value="Creatinase/methionine aminopeptidase superfamily"/>
    <property type="match status" value="2"/>
</dbReference>
<feature type="compositionally biased region" description="Basic residues" evidence="11">
    <location>
        <begin position="1017"/>
        <end position="1034"/>
    </location>
</feature>
<evidence type="ECO:0000256" key="1">
    <source>
        <dbReference type="ARBA" id="ARBA00010779"/>
    </source>
</evidence>
<evidence type="ECO:0000259" key="12">
    <source>
        <dbReference type="SMART" id="SM01285"/>
    </source>
</evidence>
<feature type="region of interest" description="Disordered" evidence="11">
    <location>
        <begin position="926"/>
        <end position="1034"/>
    </location>
</feature>
<feature type="region of interest" description="Disordered" evidence="11">
    <location>
        <begin position="449"/>
        <end position="521"/>
    </location>
</feature>
<keyword evidence="3 10" id="KW-0235">DNA replication</keyword>
<evidence type="ECO:0000256" key="2">
    <source>
        <dbReference type="ARBA" id="ARBA00022454"/>
    </source>
</evidence>
<evidence type="ECO:0000256" key="7">
    <source>
        <dbReference type="ARBA" id="ARBA00023163"/>
    </source>
</evidence>
<dbReference type="Pfam" id="PF08512">
    <property type="entry name" value="Rttp106-like_middle"/>
    <property type="match status" value="1"/>
</dbReference>
<evidence type="ECO:0000259" key="13">
    <source>
        <dbReference type="SMART" id="SM01286"/>
    </source>
</evidence>
<comment type="subunit">
    <text evidence="10">Component of the FACT complex.</text>
</comment>
<dbReference type="InterPro" id="IPR056595">
    <property type="entry name" value="Fact-SPT16_PH"/>
</dbReference>
<dbReference type="InterPro" id="IPR036005">
    <property type="entry name" value="Creatinase/aminopeptidase-like"/>
</dbReference>
<dbReference type="GO" id="GO:0006260">
    <property type="term" value="P:DNA replication"/>
    <property type="evidence" value="ECO:0007669"/>
    <property type="project" value="UniProtKB-KW"/>
</dbReference>
<keyword evidence="4 10" id="KW-0227">DNA damage</keyword>
<feature type="domain" description="FACT complex subunit SPT16 middle" evidence="13">
    <location>
        <begin position="536"/>
        <end position="695"/>
    </location>
</feature>
<dbReference type="Gene3D" id="2.30.29.30">
    <property type="entry name" value="Pleckstrin-homology domain (PH domain)/Phosphotyrosine-binding domain (PTB)"/>
    <property type="match status" value="1"/>
</dbReference>
<dbReference type="InterPro" id="IPR013719">
    <property type="entry name" value="RTT106/SPT16-like_middle_dom"/>
</dbReference>
<evidence type="ECO:0000313" key="15">
    <source>
        <dbReference type="Proteomes" id="UP000887540"/>
    </source>
</evidence>
<keyword evidence="5 10" id="KW-0805">Transcription regulation</keyword>
<dbReference type="FunFam" id="2.30.29.210:FF:000001">
    <property type="entry name" value="FACT complex subunit spt16"/>
    <property type="match status" value="1"/>
</dbReference>
<dbReference type="InterPro" id="IPR040258">
    <property type="entry name" value="Spt16"/>
</dbReference>
<name>A0A914DDM7_9BILA</name>
<comment type="subcellular location">
    <subcellularLocation>
        <location evidence="10">Nucleus</location>
    </subcellularLocation>
    <subcellularLocation>
        <location evidence="10">Chromosome</location>
    </subcellularLocation>
</comment>
<keyword evidence="6" id="KW-0175">Coiled coil</keyword>
<dbReference type="InterPro" id="IPR029149">
    <property type="entry name" value="Creatin/AminoP/Spt16_N"/>
</dbReference>
<dbReference type="Gene3D" id="2.30.29.210">
    <property type="entry name" value="FACT complex subunit Spt16p/Cdc68p"/>
    <property type="match status" value="1"/>
</dbReference>
<dbReference type="SMART" id="SM01286">
    <property type="entry name" value="SPT16"/>
    <property type="match status" value="1"/>
</dbReference>
<comment type="similarity">
    <text evidence="1 10">Belongs to the peptidase M24 family. SPT16 subfamily.</text>
</comment>
<feature type="compositionally biased region" description="Acidic residues" evidence="11">
    <location>
        <begin position="934"/>
        <end position="975"/>
    </location>
</feature>
<protein>
    <recommendedName>
        <fullName evidence="10">FACT complex subunit</fullName>
    </recommendedName>
</protein>
<organism evidence="15 16">
    <name type="scientific">Acrobeloides nanus</name>
    <dbReference type="NCBI Taxonomy" id="290746"/>
    <lineage>
        <taxon>Eukaryota</taxon>
        <taxon>Metazoa</taxon>
        <taxon>Ecdysozoa</taxon>
        <taxon>Nematoda</taxon>
        <taxon>Chromadorea</taxon>
        <taxon>Rhabditida</taxon>
        <taxon>Tylenchina</taxon>
        <taxon>Cephalobomorpha</taxon>
        <taxon>Cephaloboidea</taxon>
        <taxon>Cephalobidae</taxon>
        <taxon>Acrobeloides</taxon>
    </lineage>
</organism>
<comment type="function">
    <text evidence="10">Component of the FACT complex, a general chromatin factor that acts to reorganize nucleosomes. The FACT complex is involved in multiple processes that require DNA as a template such as mRNA elongation, DNA replication and DNA repair. During transcription elongation the FACT complex acts as a histone chaperone that both destabilizes and restores nucleosomal structure. It facilitates the passage of RNA polymerase II and transcription by promoting the dissociation of one histone H2A-H2B dimer from the nucleosome, then subsequently promotes the reestablishment of the nucleosome following the passage of RNA polymerase II.</text>
</comment>
<dbReference type="Pfam" id="PF21091">
    <property type="entry name" value="SPT16_C"/>
    <property type="match status" value="1"/>
</dbReference>
<dbReference type="GO" id="GO:0006368">
    <property type="term" value="P:transcription elongation by RNA polymerase II"/>
    <property type="evidence" value="ECO:0007669"/>
    <property type="project" value="TreeGrafter"/>
</dbReference>
<evidence type="ECO:0000256" key="11">
    <source>
        <dbReference type="SAM" id="MobiDB-lite"/>
    </source>
</evidence>
<keyword evidence="8 10" id="KW-0234">DNA repair</keyword>
<feature type="compositionally biased region" description="Basic and acidic residues" evidence="11">
    <location>
        <begin position="469"/>
        <end position="499"/>
    </location>
</feature>
<dbReference type="InterPro" id="IPR029148">
    <property type="entry name" value="FACT-SPT16_Nlobe"/>
</dbReference>
<proteinExistence type="inferred from homology"/>
<evidence type="ECO:0000313" key="16">
    <source>
        <dbReference type="WBParaSite" id="ACRNAN_scaffold2334.g12218.t1"/>
    </source>
</evidence>
<dbReference type="Gene3D" id="2.30.29.150">
    <property type="match status" value="1"/>
</dbReference>
<feature type="compositionally biased region" description="Basic and acidic residues" evidence="11">
    <location>
        <begin position="1002"/>
        <end position="1016"/>
    </location>
</feature>
<keyword evidence="9 10" id="KW-0539">Nucleus</keyword>
<dbReference type="GO" id="GO:0035101">
    <property type="term" value="C:FACT complex"/>
    <property type="evidence" value="ECO:0007669"/>
    <property type="project" value="UniProtKB-UniRule"/>
</dbReference>
<dbReference type="Pfam" id="PF24824">
    <property type="entry name" value="PH_SPT16"/>
    <property type="match status" value="1"/>
</dbReference>
<dbReference type="GO" id="GO:0031491">
    <property type="term" value="F:nucleosome binding"/>
    <property type="evidence" value="ECO:0007669"/>
    <property type="project" value="TreeGrafter"/>
</dbReference>